<dbReference type="OrthoDB" id="247013at2759"/>
<dbReference type="AlphaFoldDB" id="A5DPF1"/>
<dbReference type="STRING" id="294746.A5DPF1"/>
<gene>
    <name evidence="2" type="ORF">PGUG_05152</name>
</gene>
<dbReference type="Pfam" id="PF04641">
    <property type="entry name" value="Rtf2"/>
    <property type="match status" value="1"/>
</dbReference>
<evidence type="ECO:0000313" key="2">
    <source>
        <dbReference type="EMBL" id="EDK41054.2"/>
    </source>
</evidence>
<dbReference type="Proteomes" id="UP000001997">
    <property type="component" value="Unassembled WGS sequence"/>
</dbReference>
<feature type="compositionally biased region" description="Polar residues" evidence="1">
    <location>
        <begin position="218"/>
        <end position="239"/>
    </location>
</feature>
<dbReference type="InParanoid" id="A5DPF1"/>
<dbReference type="InterPro" id="IPR006735">
    <property type="entry name" value="Rtf2"/>
</dbReference>
<feature type="compositionally biased region" description="Low complexity" evidence="1">
    <location>
        <begin position="198"/>
        <end position="210"/>
    </location>
</feature>
<dbReference type="KEGG" id="pgu:PGUG_05152"/>
<dbReference type="HOGENOM" id="CLU_048955_2_1_1"/>
<dbReference type="EMBL" id="CH408160">
    <property type="protein sequence ID" value="EDK41054.2"/>
    <property type="molecule type" value="Genomic_DNA"/>
</dbReference>
<dbReference type="PANTHER" id="PTHR12775">
    <property type="entry name" value="PROTEIN C20ORF43 HOMOLOG"/>
    <property type="match status" value="1"/>
</dbReference>
<dbReference type="GeneID" id="5125026"/>
<dbReference type="VEuPathDB" id="FungiDB:PGUG_05152"/>
<sequence>MGNDGGTIAKRQDLFSLHKPKQKEALEDEQVNVCAISYMPLSDPVVGDYKGFLYRKDKLIEYILASKKSSENQKKELKHIRSLKDVVDIKVTWKNHQIVCPVTETVRTKKIQFAYLRPCGCLMAYKLLEKIRGQFRDSDLENRPNSSCPNCGRSFHFDHDVVKLGESDEENHQYVTKVLKEYHSGKKRLKEKTKTKSTESTAESTLETTSVAPKKSSTDPSNPSKRSLSDTPTAKRTKV</sequence>
<proteinExistence type="predicted"/>
<accession>A5DPF1</accession>
<name>A5DPF1_PICGU</name>
<keyword evidence="3" id="KW-1185">Reference proteome</keyword>
<dbReference type="PANTHER" id="PTHR12775:SF0">
    <property type="entry name" value="REPLICATION TERMINATION FACTOR 2"/>
    <property type="match status" value="1"/>
</dbReference>
<protein>
    <recommendedName>
        <fullName evidence="4">Replication termination factor 2</fullName>
    </recommendedName>
</protein>
<dbReference type="OMA" id="KVCTEER"/>
<organism evidence="2 3">
    <name type="scientific">Meyerozyma guilliermondii (strain ATCC 6260 / CBS 566 / DSM 6381 / JCM 1539 / NBRC 10279 / NRRL Y-324)</name>
    <name type="common">Yeast</name>
    <name type="synonym">Candida guilliermondii</name>
    <dbReference type="NCBI Taxonomy" id="294746"/>
    <lineage>
        <taxon>Eukaryota</taxon>
        <taxon>Fungi</taxon>
        <taxon>Dikarya</taxon>
        <taxon>Ascomycota</taxon>
        <taxon>Saccharomycotina</taxon>
        <taxon>Pichiomycetes</taxon>
        <taxon>Debaryomycetaceae</taxon>
        <taxon>Meyerozyma</taxon>
    </lineage>
</organism>
<dbReference type="eggNOG" id="KOG3113">
    <property type="taxonomic scope" value="Eukaryota"/>
</dbReference>
<dbReference type="RefSeq" id="XP_001483197.2">
    <property type="nucleotide sequence ID" value="XM_001483147.1"/>
</dbReference>
<reference evidence="2 3" key="1">
    <citation type="journal article" date="2009" name="Nature">
        <title>Evolution of pathogenicity and sexual reproduction in eight Candida genomes.</title>
        <authorList>
            <person name="Butler G."/>
            <person name="Rasmussen M.D."/>
            <person name="Lin M.F."/>
            <person name="Santos M.A."/>
            <person name="Sakthikumar S."/>
            <person name="Munro C.A."/>
            <person name="Rheinbay E."/>
            <person name="Grabherr M."/>
            <person name="Forche A."/>
            <person name="Reedy J.L."/>
            <person name="Agrafioti I."/>
            <person name="Arnaud M.B."/>
            <person name="Bates S."/>
            <person name="Brown A.J."/>
            <person name="Brunke S."/>
            <person name="Costanzo M.C."/>
            <person name="Fitzpatrick D.A."/>
            <person name="de Groot P.W."/>
            <person name="Harris D."/>
            <person name="Hoyer L.L."/>
            <person name="Hube B."/>
            <person name="Klis F.M."/>
            <person name="Kodira C."/>
            <person name="Lennard N."/>
            <person name="Logue M.E."/>
            <person name="Martin R."/>
            <person name="Neiman A.M."/>
            <person name="Nikolaou E."/>
            <person name="Quail M.A."/>
            <person name="Quinn J."/>
            <person name="Santos M.C."/>
            <person name="Schmitzberger F.F."/>
            <person name="Sherlock G."/>
            <person name="Shah P."/>
            <person name="Silverstein K.A."/>
            <person name="Skrzypek M.S."/>
            <person name="Soll D."/>
            <person name="Staggs R."/>
            <person name="Stansfield I."/>
            <person name="Stumpf M.P."/>
            <person name="Sudbery P.E."/>
            <person name="Srikantha T."/>
            <person name="Zeng Q."/>
            <person name="Berman J."/>
            <person name="Berriman M."/>
            <person name="Heitman J."/>
            <person name="Gow N.A."/>
            <person name="Lorenz M.C."/>
            <person name="Birren B.W."/>
            <person name="Kellis M."/>
            <person name="Cuomo C.A."/>
        </authorList>
    </citation>
    <scope>NUCLEOTIDE SEQUENCE [LARGE SCALE GENOMIC DNA]</scope>
    <source>
        <strain evidence="3">ATCC 6260 / CBS 566 / DSM 6381 / JCM 1539 / NBRC 10279 / NRRL Y-324</strain>
    </source>
</reference>
<dbReference type="GO" id="GO:0006274">
    <property type="term" value="P:DNA replication termination"/>
    <property type="evidence" value="ECO:0007669"/>
    <property type="project" value="TreeGrafter"/>
</dbReference>
<evidence type="ECO:0000313" key="3">
    <source>
        <dbReference type="Proteomes" id="UP000001997"/>
    </source>
</evidence>
<feature type="region of interest" description="Disordered" evidence="1">
    <location>
        <begin position="188"/>
        <end position="239"/>
    </location>
</feature>
<evidence type="ECO:0000256" key="1">
    <source>
        <dbReference type="SAM" id="MobiDB-lite"/>
    </source>
</evidence>
<dbReference type="GO" id="GO:0005634">
    <property type="term" value="C:nucleus"/>
    <property type="evidence" value="ECO:0007669"/>
    <property type="project" value="TreeGrafter"/>
</dbReference>
<evidence type="ECO:0008006" key="4">
    <source>
        <dbReference type="Google" id="ProtNLM"/>
    </source>
</evidence>